<keyword evidence="1" id="KW-0479">Metal-binding</keyword>
<keyword evidence="3" id="KW-0862">Zinc</keyword>
<feature type="region of interest" description="Disordered" evidence="5">
    <location>
        <begin position="901"/>
        <end position="936"/>
    </location>
</feature>
<dbReference type="InterPro" id="IPR032350">
    <property type="entry name" value="Nbr1_FW"/>
</dbReference>
<keyword evidence="8" id="KW-1185">Reference proteome</keyword>
<dbReference type="GO" id="GO:0043130">
    <property type="term" value="F:ubiquitin binding"/>
    <property type="evidence" value="ECO:0007669"/>
    <property type="project" value="TreeGrafter"/>
</dbReference>
<dbReference type="GO" id="GO:0008270">
    <property type="term" value="F:zinc ion binding"/>
    <property type="evidence" value="ECO:0007669"/>
    <property type="project" value="UniProtKB-KW"/>
</dbReference>
<dbReference type="OrthoDB" id="661148at2759"/>
<dbReference type="GO" id="GO:0016236">
    <property type="term" value="P:macroautophagy"/>
    <property type="evidence" value="ECO:0007669"/>
    <property type="project" value="TreeGrafter"/>
</dbReference>
<organism evidence="7 8">
    <name type="scientific">Xylaria flabelliformis</name>
    <dbReference type="NCBI Taxonomy" id="2512241"/>
    <lineage>
        <taxon>Eukaryota</taxon>
        <taxon>Fungi</taxon>
        <taxon>Dikarya</taxon>
        <taxon>Ascomycota</taxon>
        <taxon>Pezizomycotina</taxon>
        <taxon>Sordariomycetes</taxon>
        <taxon>Xylariomycetidae</taxon>
        <taxon>Xylariales</taxon>
        <taxon>Xylariaceae</taxon>
        <taxon>Xylaria</taxon>
    </lineage>
</organism>
<evidence type="ECO:0000256" key="2">
    <source>
        <dbReference type="ARBA" id="ARBA00022771"/>
    </source>
</evidence>
<dbReference type="PANTHER" id="PTHR20930:SF0">
    <property type="entry name" value="PROTEIN ILRUN"/>
    <property type="match status" value="1"/>
</dbReference>
<dbReference type="SUPFAM" id="SSF57850">
    <property type="entry name" value="RING/U-box"/>
    <property type="match status" value="4"/>
</dbReference>
<reference evidence="8" key="1">
    <citation type="submission" date="2019-06" db="EMBL/GenBank/DDBJ databases">
        <title>Draft genome sequence of the griseofulvin-producing fungus Xylaria cubensis strain G536.</title>
        <authorList>
            <person name="Mead M.E."/>
            <person name="Raja H.A."/>
            <person name="Steenwyk J.L."/>
            <person name="Knowles S.L."/>
            <person name="Oberlies N.H."/>
            <person name="Rokas A."/>
        </authorList>
    </citation>
    <scope>NUCLEOTIDE SEQUENCE [LARGE SCALE GENOMIC DNA]</scope>
    <source>
        <strain evidence="8">G536</strain>
    </source>
</reference>
<feature type="domain" description="ZZ-type" evidence="6">
    <location>
        <begin position="421"/>
        <end position="475"/>
    </location>
</feature>
<dbReference type="Pfam" id="PF16158">
    <property type="entry name" value="N_BRCA1_IG"/>
    <property type="match status" value="1"/>
</dbReference>
<gene>
    <name evidence="7" type="ORF">FHL15_008825</name>
</gene>
<evidence type="ECO:0000256" key="5">
    <source>
        <dbReference type="SAM" id="MobiDB-lite"/>
    </source>
</evidence>
<name>A0A553HQU9_9PEZI</name>
<dbReference type="Gene3D" id="2.60.40.10">
    <property type="entry name" value="Immunoglobulins"/>
    <property type="match status" value="1"/>
</dbReference>
<dbReference type="AlphaFoldDB" id="A0A553HQU9"/>
<keyword evidence="2 4" id="KW-0863">Zinc-finger</keyword>
<dbReference type="CDD" id="cd02249">
    <property type="entry name" value="ZZ"/>
    <property type="match status" value="1"/>
</dbReference>
<dbReference type="InterPro" id="IPR043145">
    <property type="entry name" value="Znf_ZZ_sf"/>
</dbReference>
<evidence type="ECO:0000259" key="6">
    <source>
        <dbReference type="PROSITE" id="PS50135"/>
    </source>
</evidence>
<evidence type="ECO:0000313" key="8">
    <source>
        <dbReference type="Proteomes" id="UP000319160"/>
    </source>
</evidence>
<dbReference type="Gene3D" id="3.30.60.90">
    <property type="match status" value="4"/>
</dbReference>
<dbReference type="CDD" id="cd14947">
    <property type="entry name" value="NBR1_like"/>
    <property type="match status" value="1"/>
</dbReference>
<dbReference type="Pfam" id="PF00569">
    <property type="entry name" value="ZZ"/>
    <property type="match status" value="2"/>
</dbReference>
<evidence type="ECO:0000313" key="7">
    <source>
        <dbReference type="EMBL" id="TRX90280.1"/>
    </source>
</evidence>
<accession>A0A553HQU9</accession>
<dbReference type="STRING" id="2512241.A0A553HQU9"/>
<dbReference type="InterPro" id="IPR013783">
    <property type="entry name" value="Ig-like_fold"/>
</dbReference>
<proteinExistence type="predicted"/>
<feature type="compositionally biased region" description="Basic and acidic residues" evidence="5">
    <location>
        <begin position="132"/>
        <end position="151"/>
    </location>
</feature>
<dbReference type="PROSITE" id="PS50135">
    <property type="entry name" value="ZF_ZZ_2"/>
    <property type="match status" value="1"/>
</dbReference>
<evidence type="ECO:0000256" key="3">
    <source>
        <dbReference type="ARBA" id="ARBA00022833"/>
    </source>
</evidence>
<dbReference type="EMBL" id="VFLP01000057">
    <property type="protein sequence ID" value="TRX90280.1"/>
    <property type="molecule type" value="Genomic_DNA"/>
</dbReference>
<comment type="caution">
    <text evidence="7">The sequence shown here is derived from an EMBL/GenBank/DDBJ whole genome shotgun (WGS) entry which is preliminary data.</text>
</comment>
<feature type="region of interest" description="Disordered" evidence="5">
    <location>
        <begin position="119"/>
        <end position="152"/>
    </location>
</feature>
<feature type="region of interest" description="Disordered" evidence="5">
    <location>
        <begin position="698"/>
        <end position="717"/>
    </location>
</feature>
<dbReference type="GO" id="GO:0000407">
    <property type="term" value="C:phagophore assembly site"/>
    <property type="evidence" value="ECO:0007669"/>
    <property type="project" value="TreeGrafter"/>
</dbReference>
<sequence length="962" mass="106185">MASSSATATADTLITLKINFDGATRRFKIPLRDLGSNTFEDKVRSFLQIPADTVAVIERYSDSATTFVVLSPTNVSVYKQLYRAAKAKQKLKLRVTTIPTEPVEDISVPKPVTIEDVPEEEEAQAATVTQPEPDKEPERKPQEEVATEKAEAPVTEAPGVIDTVTAPQTNQDFPSFVKEWRARGNPRIHLRRDVNGTEVIDFLESCNENEPLVTRASEETTCSSSPQSSSATTLADLMREAYSKDTSAREWATSVCSGRSIPRSQALRDLMARSAARLSKMEVPKPPTPVIKPTAPVMEETEVKEAVVEEEECMKRPFTVCCNSCDRSVPEAHFHCSICDEGDFDLCQECVNRGITCYGDGHWLIKRTVVNGDIKCSSTHVVPKSARPATSKPALSPSNSSIVLPTRPLFIPTPCNLPAEYTARTCNCCVQEFREEEFVHCTTCDDYDLCKSCFAKNQHGHHPNHGFAPAVKGVVFDQAVTSRMDPGRNVLHNAICDGCDKYVRGIRHKCLDCPDWDYCTDCVKSKSFIHANHRFVAIYEPLADRPFRSTSRATHYGISCDGPLCSARSGRSKYIVGERYKCAVCHDTDFCANCEANPANTHNKTHPMIKFKTPVRHVSVTTTGEHEDGQRLPTMGDKSLRARMMTQSPKHKPASPVENIVATPVQTVVNVQPQAAVVSPMLINAVQFVEEVKEIKEEPEIKEETSDLEAPAPAKSLQADPANTDLVAVYKWDTIEDGSILPPNHTFSQTWVLRNEGTLPWPAGCSVKFVGGDYMGAVDPAHPAGIHELVSASESTICYDALNPGQEFPFTVLMRTPDRDGKVISYWRLTTPDGVKFGHKLWCDVTVQALPKVEVPAVAEPKIEVDETCSTAIEGSRMIIPKLDHESPSASIHEARSEVEAATETETLAPSVDDEDGFEDCGGDDDWAEESDSGFMTDEEYDILDASDEEFLFEQQKKLSKN</sequence>
<dbReference type="InterPro" id="IPR000433">
    <property type="entry name" value="Znf_ZZ"/>
</dbReference>
<evidence type="ECO:0000256" key="4">
    <source>
        <dbReference type="PROSITE-ProRule" id="PRU00228"/>
    </source>
</evidence>
<protein>
    <recommendedName>
        <fullName evidence="6">ZZ-type domain-containing protein</fullName>
    </recommendedName>
</protein>
<evidence type="ECO:0000256" key="1">
    <source>
        <dbReference type="ARBA" id="ARBA00022723"/>
    </source>
</evidence>
<dbReference type="SMART" id="SM00291">
    <property type="entry name" value="ZnF_ZZ"/>
    <property type="match status" value="4"/>
</dbReference>
<dbReference type="Proteomes" id="UP000319160">
    <property type="component" value="Unassembled WGS sequence"/>
</dbReference>
<dbReference type="CDD" id="cd02340">
    <property type="entry name" value="ZZ_NBR1_like"/>
    <property type="match status" value="2"/>
</dbReference>
<dbReference type="PANTHER" id="PTHR20930">
    <property type="entry name" value="OVARIAN CARCINOMA ANTIGEN CA125-RELATED"/>
    <property type="match status" value="1"/>
</dbReference>
<feature type="compositionally biased region" description="Acidic residues" evidence="5">
    <location>
        <begin position="912"/>
        <end position="936"/>
    </location>
</feature>